<dbReference type="InterPro" id="IPR003593">
    <property type="entry name" value="AAA+_ATPase"/>
</dbReference>
<feature type="compositionally biased region" description="Polar residues" evidence="14">
    <location>
        <begin position="4775"/>
        <end position="4784"/>
    </location>
</feature>
<comment type="similarity">
    <text evidence="2">Belongs to the dynein heavy chain family.</text>
</comment>
<evidence type="ECO:0000256" key="4">
    <source>
        <dbReference type="ARBA" id="ARBA00022701"/>
    </source>
</evidence>
<dbReference type="PANTHER" id="PTHR46961:SF15">
    <property type="entry name" value="AAA+ ATPASE DOMAIN-CONTAINING PROTEIN"/>
    <property type="match status" value="1"/>
</dbReference>
<dbReference type="Gene3D" id="1.20.920.30">
    <property type="match status" value="1"/>
</dbReference>
<evidence type="ECO:0000256" key="1">
    <source>
        <dbReference type="ARBA" id="ARBA00004430"/>
    </source>
</evidence>
<dbReference type="InterPro" id="IPR041658">
    <property type="entry name" value="AAA_lid_11"/>
</dbReference>
<keyword evidence="7" id="KW-0243">Dynein</keyword>
<dbReference type="InterPro" id="IPR042219">
    <property type="entry name" value="AAA_lid_11_sf"/>
</dbReference>
<dbReference type="Gene3D" id="1.10.8.710">
    <property type="match status" value="1"/>
</dbReference>
<feature type="compositionally biased region" description="Low complexity" evidence="14">
    <location>
        <begin position="4790"/>
        <end position="4800"/>
    </location>
</feature>
<dbReference type="InterPro" id="IPR035706">
    <property type="entry name" value="AAA_9"/>
</dbReference>
<dbReference type="InterPro" id="IPR042228">
    <property type="entry name" value="Dynein_linker_3"/>
</dbReference>
<dbReference type="EMBL" id="CAJNOE010000655">
    <property type="protein sequence ID" value="CAF1301478.1"/>
    <property type="molecule type" value="Genomic_DNA"/>
</dbReference>
<dbReference type="Pfam" id="PF18198">
    <property type="entry name" value="AAA_lid_11"/>
    <property type="match status" value="1"/>
</dbReference>
<dbReference type="Gene3D" id="3.10.490.20">
    <property type="match status" value="1"/>
</dbReference>
<dbReference type="GO" id="GO:0030286">
    <property type="term" value="C:dynein complex"/>
    <property type="evidence" value="ECO:0007669"/>
    <property type="project" value="UniProtKB-KW"/>
</dbReference>
<evidence type="ECO:0000256" key="10">
    <source>
        <dbReference type="ARBA" id="ARBA00023175"/>
    </source>
</evidence>
<dbReference type="Pfam" id="PF12774">
    <property type="entry name" value="AAA_6"/>
    <property type="match status" value="1"/>
</dbReference>
<dbReference type="GO" id="GO:0051959">
    <property type="term" value="F:dynein light intermediate chain binding"/>
    <property type="evidence" value="ECO:0007669"/>
    <property type="project" value="InterPro"/>
</dbReference>
<proteinExistence type="inferred from homology"/>
<keyword evidence="6" id="KW-0067">ATP-binding</keyword>
<dbReference type="SUPFAM" id="SSF52540">
    <property type="entry name" value="P-loop containing nucleoside triphosphate hydrolases"/>
    <property type="match status" value="2"/>
</dbReference>
<evidence type="ECO:0000256" key="6">
    <source>
        <dbReference type="ARBA" id="ARBA00022840"/>
    </source>
</evidence>
<evidence type="ECO:0000256" key="9">
    <source>
        <dbReference type="ARBA" id="ARBA00023069"/>
    </source>
</evidence>
<dbReference type="InterPro" id="IPR027417">
    <property type="entry name" value="P-loop_NTPase"/>
</dbReference>
<dbReference type="InterPro" id="IPR024317">
    <property type="entry name" value="Dynein_heavy_chain_D4_dom"/>
</dbReference>
<dbReference type="Pfam" id="PF17852">
    <property type="entry name" value="Dynein_AAA_lid"/>
    <property type="match status" value="1"/>
</dbReference>
<protein>
    <recommendedName>
        <fullName evidence="15">AAA+ ATPase domain-containing protein</fullName>
    </recommendedName>
</protein>
<accession>A0A815DQV5</accession>
<dbReference type="FunFam" id="1.10.287.2620:FF:000002">
    <property type="entry name" value="Dynein heavy chain 2, axonemal"/>
    <property type="match status" value="1"/>
</dbReference>
<dbReference type="SMART" id="SM00382">
    <property type="entry name" value="AAA"/>
    <property type="match status" value="2"/>
</dbReference>
<feature type="region of interest" description="Disordered" evidence="14">
    <location>
        <begin position="1309"/>
        <end position="1328"/>
    </location>
</feature>
<dbReference type="InterPro" id="IPR043157">
    <property type="entry name" value="Dynein_AAA1S"/>
</dbReference>
<evidence type="ECO:0000256" key="3">
    <source>
        <dbReference type="ARBA" id="ARBA00022490"/>
    </source>
</evidence>
<keyword evidence="8 13" id="KW-0175">Coiled coil</keyword>
<evidence type="ECO:0000256" key="14">
    <source>
        <dbReference type="SAM" id="MobiDB-lite"/>
    </source>
</evidence>
<dbReference type="GO" id="GO:0005524">
    <property type="term" value="F:ATP binding"/>
    <property type="evidence" value="ECO:0007669"/>
    <property type="project" value="UniProtKB-KW"/>
</dbReference>
<evidence type="ECO:0000313" key="16">
    <source>
        <dbReference type="EMBL" id="CAF1301478.1"/>
    </source>
</evidence>
<dbReference type="Pfam" id="PF18199">
    <property type="entry name" value="Dynein_C"/>
    <property type="match status" value="1"/>
</dbReference>
<keyword evidence="12" id="KW-0966">Cell projection</keyword>
<dbReference type="GO" id="GO:0045505">
    <property type="term" value="F:dynein intermediate chain binding"/>
    <property type="evidence" value="ECO:0007669"/>
    <property type="project" value="InterPro"/>
</dbReference>
<feature type="coiled-coil region" evidence="13">
    <location>
        <begin position="3836"/>
        <end position="3889"/>
    </location>
</feature>
<feature type="region of interest" description="Disordered" evidence="14">
    <location>
        <begin position="2606"/>
        <end position="2629"/>
    </location>
</feature>
<dbReference type="Gene3D" id="3.40.50.300">
    <property type="entry name" value="P-loop containing nucleotide triphosphate hydrolases"/>
    <property type="match status" value="5"/>
</dbReference>
<keyword evidence="10" id="KW-0505">Motor protein</keyword>
<keyword evidence="9" id="KW-0969">Cilium</keyword>
<keyword evidence="5" id="KW-0547">Nucleotide-binding</keyword>
<dbReference type="InterPro" id="IPR013602">
    <property type="entry name" value="Dynein_heavy_linker"/>
</dbReference>
<organism evidence="16 17">
    <name type="scientific">Adineta steineri</name>
    <dbReference type="NCBI Taxonomy" id="433720"/>
    <lineage>
        <taxon>Eukaryota</taxon>
        <taxon>Metazoa</taxon>
        <taxon>Spiralia</taxon>
        <taxon>Gnathifera</taxon>
        <taxon>Rotifera</taxon>
        <taxon>Eurotatoria</taxon>
        <taxon>Bdelloidea</taxon>
        <taxon>Adinetida</taxon>
        <taxon>Adinetidae</taxon>
        <taxon>Adineta</taxon>
    </lineage>
</organism>
<dbReference type="Gene3D" id="1.20.58.1120">
    <property type="match status" value="1"/>
</dbReference>
<dbReference type="Pfam" id="PF12781">
    <property type="entry name" value="AAA_9"/>
    <property type="match status" value="1"/>
</dbReference>
<dbReference type="PANTHER" id="PTHR46961">
    <property type="entry name" value="DYNEIN HEAVY CHAIN 1, AXONEMAL-LIKE PROTEIN"/>
    <property type="match status" value="1"/>
</dbReference>
<evidence type="ECO:0000256" key="5">
    <source>
        <dbReference type="ARBA" id="ARBA00022741"/>
    </source>
</evidence>
<dbReference type="Gene3D" id="1.20.920.20">
    <property type="match status" value="1"/>
</dbReference>
<sequence length="5531" mass="638686">MDERHWWIAAKVEQTFCIDKTSTADASFTETFFRRPDVLEKINSFLCAKGSNKLFFYTTRDHLYSKEIMCCNNIVDEYILVNEPLDNLIILFFVRSDTSSDATVSPVSDIYSGEIKHPAQMTTLLYGQTLLPLFKKELTPSSNDSYNQIATKTTIVTQIEKQIDGINATCNSLQKDKNLLLKRADAEMLNQLKQTGRSTADSPVIRNCETLVLSWITTIENVLQDIFGEDSTHPSLGPLSEIDRWARKQRLINNLLEQLKSKECKAVIGALITSKSKVIRKWKAIDVSITEAQNECRDKTKFLESIRRYLENLTEDSHPQNCAVNILPALCDAMRTVESVSRYYARQGYLGLIFSKVTNQLVKICKHHINDDLSQLWPKLFNEIQSGGSVDDTKENFHLDKRDIKRFREVPKGSVPIESNTNDESVYQRLKNCLLLQASYKEIFRALRDALGGAQMLTTTAFSSASSTISGTTNTHTRDQSQSRHQIRRSSGILMAEDEKIFENLEDFSRRIEQMLDMTITLNQFSQLIVSTVRLPKPKRKDLIDAESLVNRSDVSKHEEEEKEDDNEDNNTDNISDEGIDDPNSDSGTPTYDYLHSSVSKTDLDLLKKYYYDDDESLPLSVFIAQGVEQLKSLLIDNNNSPTNDEEKTKFDSIHKNFTSITHEIEQIIGAYLNVTFSKTKRTQEGLTILASFEPVCERNYLRPILRDAYVNLFLNFENDLMDIRTTFEAQKDDPPLLRNAPPIAGAIAWSRTLLTKIEKAMDIFKLNRHIVALGNFAVVSKLYNRTAKMLLVYEQLLLARWKEKIDAWKDHLNASLLRLNKNNDNNRQIEINSNIELFSIFDEVKWFKRLDVDIPKAALIYMQKEQSFKQYKSLLEDLLSRFYNLQSQIYPPFYPLFTKKYYYDDDESLPLSVFIAQGVEQLKSLLIDNNNSPTNDEEKTKFDSIHKNFTSITHEIEQIIGAYLNVTFSKTKRTQEGLTILASFEPVCERNYLRPILRDAYVNLFLNFENDLMDIRTTFEAQKDDPPLLRNAPPIAGAIAWSRTLLTKIEKAMDIFKLNRHIVALGNFAVVSKLYNRTAKMLLVYEQLLLARWKEKIDAWKDHLNASLLRLNKNNDHNRQIEINSNIELFSIFDEVKWFKRLDVDIPKAALIYMQKEQSFKQYKSLLEDLLSRFYNLQSQIYPPFYPLFTSQLAQIYRAFEPGLHTINWSNLNIDVYMTKVHRALDRFETFISNINTLIAEKIDKILDNELMNSSYLLFSIDYMHSKLWTPAEFFEKMSLHINEQAILIGKKLSDVQRRFQEVEDMVRLNSSGQKTPSSSSSTRRAKTPTITQEAMMTFIRYYQDKMNHCIQIIIERTLRAFIQLASVSDDIYLFDQTKLIRLLFEVPNINEQSNNIDTQRIRIASTMQYAIPEITINPEVIICQKSVCDVAYAILNCEKQISVSAGFDKETAHRLSSIIKSDTNLSELINRLSSIDTDVTRISENAIRYIRTFDFLWHDDSQLQYQTIIQQDENGDDYVITIDPDGIPSKETREYLQSELERLVQIEERLNFFPHEIQIGCICIETVPIINSLRTFIFSWKSQYAKLLHRFAKTELDQVVEYRQQIQARFNDNVSTLEQLDEALILLEELGEMENKIDSIYLPIETTYSLLTQVYNIPIPRDELQECSQLRDKWSELMLNADRVRKLLLQERRQQLEQELDKQVKSFVVEVIRFRNSFDVEGPNVPDLGPLEASKRLKDFQGQYKIMHKRKQTLNSISTLFSLQPKPFPELDKTGEELVLLDQLYILYKKYIAFDTTFRSTLWSEVDLNQSRYELNQLWTDFCNLPSKLQERIWTAYTDLEIHLKKYLQLLPILFMLNAREIRSRHWLKVMQITGYQFQLESTIFRLNDLLDIPLDNYQNEISAICFSAQKELELETRMRSIEEEWTEQILSFEPYKDYGPVLLEKRYVEHLLEHLEDGEETLAQMLTTRYIEPMREEVASWSEKLKTIGEILELWLEVQDMWLGAENIFNNPSAGKDISLESKRFVRVDKTWLKTQRQSAEIRNVLQCCLSEPPKKGILKEIQKELEICNKSISIYLDRKRQIFPRFYFLTNRTLISLLSRQDTINYVKPHFQALFNGIHELKINVINLDQPKTESGRRSAANGDTRSHLDLNILTQRDIEQVISDDGEYMQLIHSVPIQKSVEQWLSQLQETVADTIRTDIAQCIRDLDNGLPFEELVSKYTCQVSLVGILYVWTREIETGLAESKTDRKGLQTATKRFITLTQKIPTVLSRSQWKTPTQPVLPIHKLRLEGVLAYAGYLRDNIELVCSRRREMTAKDFDWRRCFRVYQQIYPKKSERKSADHSTIETPLPSEPVRMQVMDDIFTYGSEFYGIHQTICLTPTTEKCFLGIWHALSFKRPVIVQGKAGVGKTYTIKSLARFLGRFVATFECSRLADVPAIAMFITGLATDGCWGIFHNIHTLSANVLSPLAEYITVIFDALRANSSAATIISENKEISIQSSVGIMATRNPYAINPDNHHRTTLPSEIRSRFRIVSIVKPEIDQIFRVKCFELNLKNSVNIAEKISLLYETVRLYLPIEQRSIMSLTTFLDVLQYVNNIKKRTNSRPNSMTQAGPKIDSKTMKTSSYTGSKSDQLLIAQTFMDVIGARLDPEHAKTFRTFVLDIFVGRDESKMATLNTSSVLEKIICDKAPDHDFIPNKLWVAKLTQMIHAANVSKNMILCGSAHSGKSSAAILMIDILTQIQQQQQLQTFNQQQKNLSQESNYTQETAEQAHKLYRINPLAVESESVLLGYYTIANEWQDGILTTMLRKANRNCHTSWFCFDGIISRTWADLLPSILDKESSIQIRNGDKVFLLDQVKFMFETSSLTDASPSFIANSTVIYFDKSVIDWKVIAGAWLKDRRHLESLHAAFDRVMDPVLTYLREECPRSSYYSEMSLFSITLRILDAILRENSHITTDIHIERFFIFSLTFVLKVILNPDEQKSYSDLLKTLTAVLPDDDREISVFDYYVDESCEWDLWTAKVDELNENIQDRIDAFGNVLVQTVDLARVHYFLKYAALAQVNILLSGTSGSCKSFLFDTFLSGLDPAHFQSARSNITMSTDSMDLQKLIEANVVHRQGFTYGAPLAKKLCLFIDDLQASATNDLGKFKNAPEFLRTLMDHHQFITQQKPYETRIIDDLFVFATATIPPTGEQSLLTLNSRLLRHFAIVNLPTNDSSLRQILTNVIDVNMMAFGKAPISRDMSTKIVDVLMETLQHIQRVLQPSSIPGREHYLFSLRHMIIPIQSLKNIDEDIRNEPTTLAPFLKHELYRIVYDQLAREMDQNWFTDTMNEIFRRVFNWDKPEEDHRYFTFPIEGRSFERPLNSLTIKEIKVQIQPLESVSNLRKIIDQVALRYREEFGHHAFSLSISENTALHIIRMHRILSHPTLSNLFVIGTVGSHLSKLVRLAFYLAEIQEHVIDYSNKSLFYDTLKTVIRITAVEGRHIGILLTNKHLRDTDIIDDISSLLTSCECPHLFSVDEVEGLYQAVLNAYQRDPVLATAVISDPRRFFLTKVRQNLHIAICLPSHSDLLGRLSLEYPGLLKHTQVYWIKNWSSTALYTEASYFLSSHDSVLSEDLHQRLSRCFSDIHYFMLNESRQIPYVGSTDKTIIIRESSLNQTHPLTNRSTLSKDQFGSKKNSTKEAKIVDIELPNHPYSRMLLYEQVKSHGLGKSSTMSQLHAFIGPETFRRFMQSFWYLFTSKAAVCERDIIRLSKVLSTLHKTRQEAENMKDYIQQLKERCSVSENGTAVLLEEVIYKSMVLEKLRAKYALPGCLPGYVYRDDKDDVKLPEEERKLLLEDEADEYEESFKRMKDESLRSRQVKMQEEYEEALKEVEVWRERLADKRKDVEFWMNKVDKSCIERIRTFQTPPVLIGQIMEMVLILIGRKPPVRLDVKEQERERGKLQAERLDRHQWKQYTTVMTDISKFIDILHGLNWQDGLNLDISNAVESYIAKGKDGISEGITGEGSLLDNAKNFHVPATRATAAQENRITLGAARYASEEAAVLVHYAIALVEYTRICQPLRLTKERVDKLKQELYEAEQKQIERENEIQRLKLVEQTLQNADSNEEDNRLVDISQYTMDDLPRLENQLAEAQKRFDTAAVEKNKLKKEYESCQLRLQAAITVTERRDPSVRPHDDSVCLSDLEDQWTKWIAEHSTHDQTLTNCILAAAYMTYCSPFDADLRRILCEKFLKFCEQYEIPRESDLVFQPIPIDSISKNSFDLSFSMNNQSLDTGRNSQTNTIQVMTLAEFLYNPIELKEFELLRLVPTDIMTENGCMIMADAGLHAWPLICDTTWYSIDYIRLFLKNKKLIIVRYHQLRTQLENALSEGHHLLITDCDTNTLITNEKLETVIRNQARFVSSEKPFKLQIGQQEIECSPKFRLYLHTTTQPIFIPKELSAYTLTLNFHITFNDLEEIFLTRFMIKEKPHIDTEQYALLQEKVDTLKIIDPLRQNITNFLASDTVNLLNSVEPTKRLSDLKKAYDEATEGSKRVASQEESLFKTRNSYKKLAQRAATCYNTIHYLQQLLPEYVMPLEHFIDLFDTCIFQSEKHSMGNVMTELTRSAFITILRMLNDRDRRVFALFFAMEIESSNRRQSQPFDLNSPTGEREFIISPAWAAALLQKRGARTPNERFLTYKKPFDWMTDEAFQNLQYLAIYFDWFSEPFDRMVKEVQEVKWRPFCEGDTENCVLPPPLEQLDPIQKFCVVRAVRNDRLLQASTVYIANVFNQDSNKTKSVTQEHQNPPPQAASSSSRTPTIPISPTLQHEVDLLIRQSNQRCVLLLYDDEPDEVINFFLYCTNSIQNDPLIITPTYQILNVYGNGQREERILKKALKNALNNNAWLLLHGLHNSPSFLSHVETCLWELRLKRPSPMPRIWLSLQRTYPLPSSLYNLCLITYIRTPLSMKEAMARAFSLIDNDLLRHSSKAEWIPLLHNVCYIHCALNLRTRYNQAGWDLPSLTSFTNVELTSAFQVLAREFALSDQSTSRLESAHQNTMVTAATTTETNTRQLSWTSMRYTLSELIYGAKALSEYDQRAIINIVDFWIQPASIKKDFEYSKIKYKIPSVFFGQQPKLSQLLQALESISTHQLDVPEACHLHSSYETNLGDDVYVMGRLNRILDALPSTISLTSSVFQRPNTPVEDVTINTSFSSASGLSSSFSAAALYSFVTKKNVGLDEYCTTILASKLPKVLTKDQILDRARRNGSAQNSPFNIWIIREAQLMTDLVTLIRTHVQAIKNACDLSQLGVQWSPELGSVAHALYYQRIPDVWCEAIGPSAPPPTWGLNNFFNDLNMRAEHIEKLLTKGREKHPAFNLSAFFNASSLFGIFKQEVAHTLNLSDDTNNSSLMFQCELTPRDREHIREPPKEGLFMYGLYLWGCSSDRNITEQGISDSPTKNRDGCSLLPVMHLTCISTEKAAPVVVQQQSIVDTTGPSRPTTLDTYSCPVFCKRSIERNPTEVICELELWKKTAIIGQTSRWAWRGVCMTVKPY</sequence>
<gene>
    <name evidence="16" type="ORF">IZO911_LOCUS34084</name>
</gene>
<feature type="region of interest" description="Disordered" evidence="14">
    <location>
        <begin position="4775"/>
        <end position="4800"/>
    </location>
</feature>
<dbReference type="InterPro" id="IPR042222">
    <property type="entry name" value="Dynein_2_N"/>
</dbReference>
<dbReference type="Gene3D" id="1.10.287.2620">
    <property type="match status" value="1"/>
</dbReference>
<feature type="coiled-coil region" evidence="13">
    <location>
        <begin position="1681"/>
        <end position="1708"/>
    </location>
</feature>
<comment type="caution">
    <text evidence="16">The sequence shown here is derived from an EMBL/GenBank/DDBJ whole genome shotgun (WGS) entry which is preliminary data.</text>
</comment>
<dbReference type="GO" id="GO:0005930">
    <property type="term" value="C:axoneme"/>
    <property type="evidence" value="ECO:0007669"/>
    <property type="project" value="UniProtKB-SubCell"/>
</dbReference>
<evidence type="ECO:0000259" key="15">
    <source>
        <dbReference type="SMART" id="SM00382"/>
    </source>
</evidence>
<dbReference type="Proteomes" id="UP000663860">
    <property type="component" value="Unassembled WGS sequence"/>
</dbReference>
<evidence type="ECO:0000256" key="12">
    <source>
        <dbReference type="ARBA" id="ARBA00023273"/>
    </source>
</evidence>
<dbReference type="Gene3D" id="1.10.8.1220">
    <property type="match status" value="1"/>
</dbReference>
<dbReference type="Gene3D" id="3.20.180.20">
    <property type="entry name" value="Dynein heavy chain, N-terminal domain 2"/>
    <property type="match status" value="1"/>
</dbReference>
<feature type="region of interest" description="Disordered" evidence="14">
    <location>
        <begin position="463"/>
        <end position="490"/>
    </location>
</feature>
<dbReference type="InterPro" id="IPR026983">
    <property type="entry name" value="DHC"/>
</dbReference>
<feature type="compositionally biased region" description="Low complexity" evidence="14">
    <location>
        <begin position="463"/>
        <end position="475"/>
    </location>
</feature>
<feature type="region of interest" description="Disordered" evidence="14">
    <location>
        <begin position="551"/>
        <end position="594"/>
    </location>
</feature>
<dbReference type="Gene3D" id="1.20.1270.280">
    <property type="match status" value="1"/>
</dbReference>
<dbReference type="GO" id="GO:0005874">
    <property type="term" value="C:microtubule"/>
    <property type="evidence" value="ECO:0007669"/>
    <property type="project" value="UniProtKB-KW"/>
</dbReference>
<feature type="domain" description="AAA+ ATPase" evidence="15">
    <location>
        <begin position="3063"/>
        <end position="3215"/>
    </location>
</feature>
<reference evidence="16" key="1">
    <citation type="submission" date="2021-02" db="EMBL/GenBank/DDBJ databases">
        <authorList>
            <person name="Nowell W R."/>
        </authorList>
    </citation>
    <scope>NUCLEOTIDE SEQUENCE</scope>
</reference>
<keyword evidence="11" id="KW-0206">Cytoskeleton</keyword>
<dbReference type="Pfam" id="PF08393">
    <property type="entry name" value="DHC_N2"/>
    <property type="match status" value="1"/>
</dbReference>
<evidence type="ECO:0000256" key="8">
    <source>
        <dbReference type="ARBA" id="ARBA00023054"/>
    </source>
</evidence>
<feature type="compositionally biased region" description="Acidic residues" evidence="14">
    <location>
        <begin position="561"/>
        <end position="584"/>
    </location>
</feature>
<dbReference type="Gene3D" id="1.20.140.100">
    <property type="entry name" value="Dynein heavy chain, N-terminal domain 2"/>
    <property type="match status" value="1"/>
</dbReference>
<feature type="domain" description="AAA+ ATPase" evidence="15">
    <location>
        <begin position="2400"/>
        <end position="2546"/>
    </location>
</feature>
<dbReference type="InterPro" id="IPR041466">
    <property type="entry name" value="Dynein_AAA5_ext"/>
</dbReference>
<evidence type="ECO:0000256" key="11">
    <source>
        <dbReference type="ARBA" id="ARBA00023212"/>
    </source>
</evidence>
<keyword evidence="4" id="KW-0493">Microtubule</keyword>
<comment type="subcellular location">
    <subcellularLocation>
        <location evidence="1">Cytoplasm</location>
        <location evidence="1">Cytoskeleton</location>
        <location evidence="1">Cilium axoneme</location>
    </subcellularLocation>
</comment>
<dbReference type="Pfam" id="PF12775">
    <property type="entry name" value="AAA_7"/>
    <property type="match status" value="1"/>
</dbReference>
<dbReference type="InterPro" id="IPR035699">
    <property type="entry name" value="AAA_6"/>
</dbReference>
<dbReference type="Gene3D" id="1.10.472.130">
    <property type="match status" value="1"/>
</dbReference>
<evidence type="ECO:0000256" key="13">
    <source>
        <dbReference type="SAM" id="Coils"/>
    </source>
</evidence>
<keyword evidence="3" id="KW-0963">Cytoplasm</keyword>
<dbReference type="InterPro" id="IPR043160">
    <property type="entry name" value="Dynein_C_barrel"/>
</dbReference>
<dbReference type="GO" id="GO:0007018">
    <property type="term" value="P:microtubule-based movement"/>
    <property type="evidence" value="ECO:0007669"/>
    <property type="project" value="InterPro"/>
</dbReference>
<name>A0A815DQV5_9BILA</name>
<dbReference type="Pfam" id="PF12780">
    <property type="entry name" value="AAA_8"/>
    <property type="match status" value="1"/>
</dbReference>
<dbReference type="InterPro" id="IPR013594">
    <property type="entry name" value="Dynein_heavy_tail"/>
</dbReference>
<feature type="coiled-coil region" evidence="13">
    <location>
        <begin position="4065"/>
        <end position="4153"/>
    </location>
</feature>
<dbReference type="InterPro" id="IPR041228">
    <property type="entry name" value="Dynein_C"/>
</dbReference>
<dbReference type="Pfam" id="PF08385">
    <property type="entry name" value="DHC_N1"/>
    <property type="match status" value="3"/>
</dbReference>
<evidence type="ECO:0000256" key="2">
    <source>
        <dbReference type="ARBA" id="ARBA00008887"/>
    </source>
</evidence>
<feature type="compositionally biased region" description="Low complexity" evidence="14">
    <location>
        <begin position="1312"/>
        <end position="1324"/>
    </location>
</feature>
<evidence type="ECO:0000256" key="7">
    <source>
        <dbReference type="ARBA" id="ARBA00023017"/>
    </source>
</evidence>
<evidence type="ECO:0000313" key="17">
    <source>
        <dbReference type="Proteomes" id="UP000663860"/>
    </source>
</evidence>
<dbReference type="Gene3D" id="1.10.8.720">
    <property type="entry name" value="Region D6 of dynein motor"/>
    <property type="match status" value="1"/>
</dbReference>